<dbReference type="Proteomes" id="UP000240009">
    <property type="component" value="Unassembled WGS sequence"/>
</dbReference>
<gene>
    <name evidence="1" type="ORF">C5Y96_07675</name>
</gene>
<accession>A0A2S8FXW9</accession>
<dbReference type="AlphaFoldDB" id="A0A2S8FXW9"/>
<sequence length="78" mass="9105">MINAYGWVIVRSSREKYSDKLSSEEIELLDKEVNKNDEVVWDKFEEYCKSAHKEDILLVLDFIRNCSVEHPTTLNAIG</sequence>
<organism evidence="1 2">
    <name type="scientific">Blastopirellula marina</name>
    <dbReference type="NCBI Taxonomy" id="124"/>
    <lineage>
        <taxon>Bacteria</taxon>
        <taxon>Pseudomonadati</taxon>
        <taxon>Planctomycetota</taxon>
        <taxon>Planctomycetia</taxon>
        <taxon>Pirellulales</taxon>
        <taxon>Pirellulaceae</taxon>
        <taxon>Blastopirellula</taxon>
    </lineage>
</organism>
<proteinExistence type="predicted"/>
<dbReference type="EMBL" id="PUIA01000017">
    <property type="protein sequence ID" value="PQO37029.1"/>
    <property type="molecule type" value="Genomic_DNA"/>
</dbReference>
<comment type="caution">
    <text evidence="1">The sequence shown here is derived from an EMBL/GenBank/DDBJ whole genome shotgun (WGS) entry which is preliminary data.</text>
</comment>
<protein>
    <submittedName>
        <fullName evidence="1">Uncharacterized protein</fullName>
    </submittedName>
</protein>
<evidence type="ECO:0000313" key="1">
    <source>
        <dbReference type="EMBL" id="PQO37029.1"/>
    </source>
</evidence>
<name>A0A2S8FXW9_9BACT</name>
<dbReference type="RefSeq" id="WP_105351594.1">
    <property type="nucleotide sequence ID" value="NZ_PUIA01000017.1"/>
</dbReference>
<reference evidence="1 2" key="1">
    <citation type="submission" date="2018-02" db="EMBL/GenBank/DDBJ databases">
        <title>Comparative genomes isolates from brazilian mangrove.</title>
        <authorList>
            <person name="Araujo J.E."/>
            <person name="Taketani R.G."/>
            <person name="Silva M.C.P."/>
            <person name="Loureco M.V."/>
            <person name="Andreote F.D."/>
        </authorList>
    </citation>
    <scope>NUCLEOTIDE SEQUENCE [LARGE SCALE GENOMIC DNA]</scope>
    <source>
        <strain evidence="1 2">HEX-2 MGV</strain>
    </source>
</reference>
<evidence type="ECO:0000313" key="2">
    <source>
        <dbReference type="Proteomes" id="UP000240009"/>
    </source>
</evidence>